<accession>A0A1T4PMC1</accession>
<dbReference type="PANTHER" id="PTHR33603">
    <property type="entry name" value="METHYLTRANSFERASE"/>
    <property type="match status" value="1"/>
</dbReference>
<keyword evidence="2 7" id="KW-0698">rRNA processing</keyword>
<keyword evidence="3 7" id="KW-0489">Methyltransferase</keyword>
<dbReference type="NCBIfam" id="NF000985">
    <property type="entry name" value="PRK00103.1-3"/>
    <property type="match status" value="1"/>
</dbReference>
<keyword evidence="5 7" id="KW-0949">S-adenosyl-L-methionine</keyword>
<feature type="binding site" evidence="7">
    <location>
        <position position="78"/>
    </location>
    <ligand>
        <name>S-adenosyl-L-methionine</name>
        <dbReference type="ChEBI" id="CHEBI:59789"/>
    </ligand>
</feature>
<dbReference type="CDD" id="cd18081">
    <property type="entry name" value="RlmH-like"/>
    <property type="match status" value="1"/>
</dbReference>
<evidence type="ECO:0000313" key="9">
    <source>
        <dbReference type="Proteomes" id="UP000189933"/>
    </source>
</evidence>
<dbReference type="EC" id="2.1.1.177" evidence="7"/>
<reference evidence="9" key="1">
    <citation type="submission" date="2017-02" db="EMBL/GenBank/DDBJ databases">
        <authorList>
            <person name="Varghese N."/>
            <person name="Submissions S."/>
        </authorList>
    </citation>
    <scope>NUCLEOTIDE SEQUENCE [LARGE SCALE GENOMIC DNA]</scope>
    <source>
        <strain evidence="9">DSM 16521</strain>
    </source>
</reference>
<dbReference type="AlphaFoldDB" id="A0A1T4PMC1"/>
<sequence>MTMQITIVCVGKLKEKYWREAEQEYLKRLAPYARVKIIEVADESCPEEAGESVREQVRQKEGERLLAALPPHSWRVALDLRGKTCSSEEMAARVEEWLLAGWSHLVFVIGGSLGLADKVLAACQFKLSFGAFTYPHQLMRVILLEQIYRWQKIRRGEPYHK</sequence>
<evidence type="ECO:0000256" key="5">
    <source>
        <dbReference type="ARBA" id="ARBA00022691"/>
    </source>
</evidence>
<dbReference type="InterPro" id="IPR003742">
    <property type="entry name" value="RlmH-like"/>
</dbReference>
<comment type="subunit">
    <text evidence="7">Homodimer.</text>
</comment>
<dbReference type="GO" id="GO:0070038">
    <property type="term" value="F:rRNA (pseudouridine-N3-)-methyltransferase activity"/>
    <property type="evidence" value="ECO:0007669"/>
    <property type="project" value="UniProtKB-UniRule"/>
</dbReference>
<dbReference type="PANTHER" id="PTHR33603:SF1">
    <property type="entry name" value="RIBOSOMAL RNA LARGE SUBUNIT METHYLTRANSFERASE H"/>
    <property type="match status" value="1"/>
</dbReference>
<dbReference type="Gene3D" id="3.40.1280.10">
    <property type="match status" value="1"/>
</dbReference>
<evidence type="ECO:0000256" key="6">
    <source>
        <dbReference type="ARBA" id="ARBA00038303"/>
    </source>
</evidence>
<dbReference type="PIRSF" id="PIRSF004505">
    <property type="entry name" value="MT_bac"/>
    <property type="match status" value="1"/>
</dbReference>
<keyword evidence="9" id="KW-1185">Reference proteome</keyword>
<name>A0A1T4PMC1_9FIRM</name>
<keyword evidence="4 7" id="KW-0808">Transferase</keyword>
<dbReference type="HAMAP" id="MF_00658">
    <property type="entry name" value="23SrRNA_methyltr_H"/>
    <property type="match status" value="1"/>
</dbReference>
<dbReference type="SUPFAM" id="SSF75217">
    <property type="entry name" value="alpha/beta knot"/>
    <property type="match status" value="1"/>
</dbReference>
<dbReference type="InterPro" id="IPR029028">
    <property type="entry name" value="Alpha/beta_knot_MTases"/>
</dbReference>
<evidence type="ECO:0000313" key="8">
    <source>
        <dbReference type="EMBL" id="SJZ92501.1"/>
    </source>
</evidence>
<evidence type="ECO:0000256" key="7">
    <source>
        <dbReference type="HAMAP-Rule" id="MF_00658"/>
    </source>
</evidence>
<comment type="catalytic activity">
    <reaction evidence="7">
        <text>pseudouridine(1915) in 23S rRNA + S-adenosyl-L-methionine = N(3)-methylpseudouridine(1915) in 23S rRNA + S-adenosyl-L-homocysteine + H(+)</text>
        <dbReference type="Rhea" id="RHEA:42752"/>
        <dbReference type="Rhea" id="RHEA-COMP:10221"/>
        <dbReference type="Rhea" id="RHEA-COMP:10222"/>
        <dbReference type="ChEBI" id="CHEBI:15378"/>
        <dbReference type="ChEBI" id="CHEBI:57856"/>
        <dbReference type="ChEBI" id="CHEBI:59789"/>
        <dbReference type="ChEBI" id="CHEBI:65314"/>
        <dbReference type="ChEBI" id="CHEBI:74486"/>
        <dbReference type="EC" id="2.1.1.177"/>
    </reaction>
</comment>
<comment type="caution">
    <text evidence="7">Lacks conserved residue(s) required for the propagation of feature annotation.</text>
</comment>
<dbReference type="Pfam" id="PF02590">
    <property type="entry name" value="SPOUT_MTase"/>
    <property type="match status" value="1"/>
</dbReference>
<evidence type="ECO:0000256" key="4">
    <source>
        <dbReference type="ARBA" id="ARBA00022679"/>
    </source>
</evidence>
<evidence type="ECO:0000256" key="3">
    <source>
        <dbReference type="ARBA" id="ARBA00022603"/>
    </source>
</evidence>
<gene>
    <name evidence="7" type="primary">rlmH</name>
    <name evidence="8" type="ORF">SAMN02745885_01338</name>
</gene>
<proteinExistence type="inferred from homology"/>
<dbReference type="GO" id="GO:0005737">
    <property type="term" value="C:cytoplasm"/>
    <property type="evidence" value="ECO:0007669"/>
    <property type="project" value="UniProtKB-SubCell"/>
</dbReference>
<evidence type="ECO:0000256" key="2">
    <source>
        <dbReference type="ARBA" id="ARBA00022552"/>
    </source>
</evidence>
<evidence type="ECO:0000256" key="1">
    <source>
        <dbReference type="ARBA" id="ARBA00022490"/>
    </source>
</evidence>
<protein>
    <recommendedName>
        <fullName evidence="7">Ribosomal RNA large subunit methyltransferase H</fullName>
        <ecNumber evidence="7">2.1.1.177</ecNumber>
    </recommendedName>
    <alternativeName>
        <fullName evidence="7">23S rRNA (pseudouridine1915-N3)-methyltransferase</fullName>
    </alternativeName>
    <alternativeName>
        <fullName evidence="7">23S rRNA m3Psi1915 methyltransferase</fullName>
    </alternativeName>
    <alternativeName>
        <fullName evidence="7">rRNA (pseudouridine-N3-)-methyltransferase RlmH</fullName>
    </alternativeName>
</protein>
<dbReference type="EMBL" id="FUXM01000012">
    <property type="protein sequence ID" value="SJZ92501.1"/>
    <property type="molecule type" value="Genomic_DNA"/>
</dbReference>
<dbReference type="InterPro" id="IPR029026">
    <property type="entry name" value="tRNA_m1G_MTases_N"/>
</dbReference>
<dbReference type="Proteomes" id="UP000189933">
    <property type="component" value="Unassembled WGS sequence"/>
</dbReference>
<feature type="binding site" evidence="7">
    <location>
        <position position="110"/>
    </location>
    <ligand>
        <name>S-adenosyl-L-methionine</name>
        <dbReference type="ChEBI" id="CHEBI:59789"/>
    </ligand>
</feature>
<comment type="subcellular location">
    <subcellularLocation>
        <location evidence="7">Cytoplasm</location>
    </subcellularLocation>
</comment>
<organism evidence="8 9">
    <name type="scientific">Carboxydocella sporoproducens DSM 16521</name>
    <dbReference type="NCBI Taxonomy" id="1121270"/>
    <lineage>
        <taxon>Bacteria</taxon>
        <taxon>Bacillati</taxon>
        <taxon>Bacillota</taxon>
        <taxon>Clostridia</taxon>
        <taxon>Eubacteriales</taxon>
        <taxon>Clostridiales Family XVI. Incertae Sedis</taxon>
        <taxon>Carboxydocella</taxon>
    </lineage>
</organism>
<keyword evidence="1 7" id="KW-0963">Cytoplasm</keyword>
<comment type="similarity">
    <text evidence="6 7">Belongs to the RNA methyltransferase RlmH family.</text>
</comment>
<comment type="function">
    <text evidence="7">Specifically methylates the pseudouridine at position 1915 (m3Psi1915) in 23S rRNA.</text>
</comment>